<dbReference type="Gene3D" id="2.60.40.10">
    <property type="entry name" value="Immunoglobulins"/>
    <property type="match status" value="3"/>
</dbReference>
<dbReference type="AlphaFoldDB" id="A0AAN8EFX7"/>
<proteinExistence type="predicted"/>
<sequence length="800" mass="85679">MSMLPAIAVADESFSFTFSADTFSSELQIDYTLGDAPIWLQLDGTTRTLTGTPLSTDVGDAEFQIIATDSTGTATSDSSLVVLEQSSLRAKQDVLSERISQAGRYSAPSTLLLYPQTPFHLIFGPDVFEGGDSSVQYYASSDNGTPLPAWLAFDPVEVAFIGTTPPLLTPQSSPQSFAFTLAASQIAGFSQSALSFQISVTNHVLAFLQPTQKITVAAGQEVIVTPLLNQLQLDGAPLEGSRITDTSPKQPEWLSFDSGELSFSGVSPKDLQNTSFQLTVSDDQNDSASIEIQLLVVGQQDNDTVEVFLGTVNATIGGYFNYSFANTSTGSSMREVDVDVGPAGTWLLFTETNSTLQGIVPADTGEDDFNVTLTVSQDGEIIELDYLTITFVTDNSAPATPTSSKSATSSSTVPTSTTPPSIEPSKQASDHRTRDLILMVALPVLTFLAACLIAFVLWRRKRSRGRPPQGNSTTNPMQRNFQNSSSGNIVVLVEPEAQSLSEASFEHLPSSPPPRVDLPWPLRDRPRNKLLSTVDEHDRGSPETRSSWDDMLMEVESPLNYGADADPSRHLESPSATSRLLSSPERSKSPLQGLSTILTSPPLNSRSESFATPRRFNGRRSSGLGHGVGSQRVTLRQVSLSPLSGTPGMLSTPFNPISQSSATPNYNVLHPNTSFTTRLASARKASLASTKSRYAAPQSESSSDQSSRLGRPAPSNRSSSSVYEDDDWTTEGSTSAAVSSSQHSRHPTGGRSLASDDVFAGHEAARQWPLVPALPTAASQGLSLRSQVSDRSQGNSLRFI</sequence>
<reference evidence="4 5" key="1">
    <citation type="submission" date="2022-12" db="EMBL/GenBank/DDBJ databases">
        <title>Genomic features and morphological characterization of a novel Knufia sp. strain isolated from spacecraft assembly facility.</title>
        <authorList>
            <person name="Teixeira M."/>
            <person name="Chander A.M."/>
            <person name="Stajich J.E."/>
            <person name="Venkateswaran K."/>
        </authorList>
    </citation>
    <scope>NUCLEOTIDE SEQUENCE [LARGE SCALE GENOMIC DNA]</scope>
    <source>
        <strain evidence="4 5">FJI-L2-BK-P2</strain>
    </source>
</reference>
<feature type="compositionally biased region" description="Polar residues" evidence="1">
    <location>
        <begin position="469"/>
        <end position="483"/>
    </location>
</feature>
<dbReference type="SUPFAM" id="SSF49313">
    <property type="entry name" value="Cadherin-like"/>
    <property type="match status" value="4"/>
</dbReference>
<comment type="caution">
    <text evidence="4">The sequence shown here is derived from an EMBL/GenBank/DDBJ whole genome shotgun (WGS) entry which is preliminary data.</text>
</comment>
<accession>A0AAN8EFX7</accession>
<feature type="region of interest" description="Disordered" evidence="1">
    <location>
        <begin position="463"/>
        <end position="483"/>
    </location>
</feature>
<evidence type="ECO:0000313" key="4">
    <source>
        <dbReference type="EMBL" id="KAK5950603.1"/>
    </source>
</evidence>
<feature type="domain" description="Dystroglycan-type cadherin-like" evidence="3">
    <location>
        <begin position="222"/>
        <end position="303"/>
    </location>
</feature>
<feature type="compositionally biased region" description="Polar residues" evidence="1">
    <location>
        <begin position="589"/>
        <end position="610"/>
    </location>
</feature>
<dbReference type="Proteomes" id="UP001316803">
    <property type="component" value="Unassembled WGS sequence"/>
</dbReference>
<keyword evidence="2" id="KW-0472">Membrane</keyword>
<dbReference type="GO" id="GO:0005509">
    <property type="term" value="F:calcium ion binding"/>
    <property type="evidence" value="ECO:0007669"/>
    <property type="project" value="InterPro"/>
</dbReference>
<dbReference type="InterPro" id="IPR006644">
    <property type="entry name" value="Cadg"/>
</dbReference>
<evidence type="ECO:0000256" key="1">
    <source>
        <dbReference type="SAM" id="MobiDB-lite"/>
    </source>
</evidence>
<keyword evidence="2" id="KW-0812">Transmembrane</keyword>
<feature type="region of interest" description="Disordered" evidence="1">
    <location>
        <begin position="779"/>
        <end position="800"/>
    </location>
</feature>
<keyword evidence="5" id="KW-1185">Reference proteome</keyword>
<feature type="transmembrane region" description="Helical" evidence="2">
    <location>
        <begin position="436"/>
        <end position="458"/>
    </location>
</feature>
<feature type="compositionally biased region" description="Low complexity" evidence="1">
    <location>
        <begin position="733"/>
        <end position="742"/>
    </location>
</feature>
<feature type="region of interest" description="Disordered" evidence="1">
    <location>
        <begin position="502"/>
        <end position="523"/>
    </location>
</feature>
<feature type="compositionally biased region" description="Low complexity" evidence="1">
    <location>
        <begin position="398"/>
        <end position="420"/>
    </location>
</feature>
<dbReference type="InterPro" id="IPR015919">
    <property type="entry name" value="Cadherin-like_sf"/>
</dbReference>
<dbReference type="SMART" id="SM00736">
    <property type="entry name" value="CADG"/>
    <property type="match status" value="2"/>
</dbReference>
<evidence type="ECO:0000256" key="2">
    <source>
        <dbReference type="SAM" id="Phobius"/>
    </source>
</evidence>
<dbReference type="GO" id="GO:0016020">
    <property type="term" value="C:membrane"/>
    <property type="evidence" value="ECO:0007669"/>
    <property type="project" value="InterPro"/>
</dbReference>
<feature type="region of interest" description="Disordered" evidence="1">
    <location>
        <begin position="686"/>
        <end position="758"/>
    </location>
</feature>
<organism evidence="4 5">
    <name type="scientific">Knufia fluminis</name>
    <dbReference type="NCBI Taxonomy" id="191047"/>
    <lineage>
        <taxon>Eukaryota</taxon>
        <taxon>Fungi</taxon>
        <taxon>Dikarya</taxon>
        <taxon>Ascomycota</taxon>
        <taxon>Pezizomycotina</taxon>
        <taxon>Eurotiomycetes</taxon>
        <taxon>Chaetothyriomycetidae</taxon>
        <taxon>Chaetothyriales</taxon>
        <taxon>Trichomeriaceae</taxon>
        <taxon>Knufia</taxon>
    </lineage>
</organism>
<feature type="region of interest" description="Disordered" evidence="1">
    <location>
        <begin position="398"/>
        <end position="430"/>
    </location>
</feature>
<keyword evidence="2" id="KW-1133">Transmembrane helix</keyword>
<gene>
    <name evidence="4" type="primary">AXL2</name>
    <name evidence="4" type="ORF">OHC33_008269</name>
</gene>
<name>A0AAN8EFX7_9EURO</name>
<feature type="compositionally biased region" description="Low complexity" evidence="1">
    <location>
        <begin position="686"/>
        <end position="707"/>
    </location>
</feature>
<feature type="domain" description="Dystroglycan-type cadherin-like" evidence="3">
    <location>
        <begin position="4"/>
        <end position="89"/>
    </location>
</feature>
<protein>
    <submittedName>
        <fullName evidence="4">Polarity establishment/cellular polarization</fullName>
    </submittedName>
</protein>
<dbReference type="EMBL" id="JAKLMC020000025">
    <property type="protein sequence ID" value="KAK5950603.1"/>
    <property type="molecule type" value="Genomic_DNA"/>
</dbReference>
<dbReference type="Pfam" id="PF05345">
    <property type="entry name" value="He_PIG"/>
    <property type="match status" value="2"/>
</dbReference>
<dbReference type="InterPro" id="IPR013783">
    <property type="entry name" value="Ig-like_fold"/>
</dbReference>
<feature type="region of interest" description="Disordered" evidence="1">
    <location>
        <begin position="560"/>
        <end position="635"/>
    </location>
</feature>
<evidence type="ECO:0000259" key="3">
    <source>
        <dbReference type="SMART" id="SM00736"/>
    </source>
</evidence>
<evidence type="ECO:0000313" key="5">
    <source>
        <dbReference type="Proteomes" id="UP001316803"/>
    </source>
</evidence>